<evidence type="ECO:0000313" key="1">
    <source>
        <dbReference type="EMBL" id="CAK8696131.1"/>
    </source>
</evidence>
<keyword evidence="2" id="KW-1185">Reference proteome</keyword>
<sequence length="99" mass="11828">MSRVQQELVEKIRSSEKYDCYLGAYGDFINNLQFTPTNTHTKFIQSYVHPDLKHSYRVYIRSDHVKRALEHLYVGPFPVLERCFLFRYFPLWGTGPRLP</sequence>
<comment type="caution">
    <text evidence="1">The sequence shown here is derived from an EMBL/GenBank/DDBJ whole genome shotgun (WGS) entry which is preliminary data.</text>
</comment>
<evidence type="ECO:0000313" key="2">
    <source>
        <dbReference type="Proteomes" id="UP001642483"/>
    </source>
</evidence>
<protein>
    <submittedName>
        <fullName evidence="1">Uncharacterized protein</fullName>
    </submittedName>
</protein>
<proteinExistence type="predicted"/>
<dbReference type="EMBL" id="CAWYQH010000152">
    <property type="protein sequence ID" value="CAK8696131.1"/>
    <property type="molecule type" value="Genomic_DNA"/>
</dbReference>
<reference evidence="1 2" key="1">
    <citation type="submission" date="2024-02" db="EMBL/GenBank/DDBJ databases">
        <authorList>
            <person name="Daric V."/>
            <person name="Darras S."/>
        </authorList>
    </citation>
    <scope>NUCLEOTIDE SEQUENCE [LARGE SCALE GENOMIC DNA]</scope>
</reference>
<name>A0ABP0GWM8_CLALP</name>
<gene>
    <name evidence="1" type="ORF">CVLEPA_LOCUS29315</name>
</gene>
<accession>A0ABP0GWM8</accession>
<dbReference type="Proteomes" id="UP001642483">
    <property type="component" value="Unassembled WGS sequence"/>
</dbReference>
<organism evidence="1 2">
    <name type="scientific">Clavelina lepadiformis</name>
    <name type="common">Light-bulb sea squirt</name>
    <name type="synonym">Ascidia lepadiformis</name>
    <dbReference type="NCBI Taxonomy" id="159417"/>
    <lineage>
        <taxon>Eukaryota</taxon>
        <taxon>Metazoa</taxon>
        <taxon>Chordata</taxon>
        <taxon>Tunicata</taxon>
        <taxon>Ascidiacea</taxon>
        <taxon>Aplousobranchia</taxon>
        <taxon>Clavelinidae</taxon>
        <taxon>Clavelina</taxon>
    </lineage>
</organism>